<keyword evidence="13" id="KW-0406">Ion transport</keyword>
<keyword evidence="10" id="KW-0112">Calmodulin-binding</keyword>
<evidence type="ECO:0000256" key="19">
    <source>
        <dbReference type="SAM" id="Phobius"/>
    </source>
</evidence>
<comment type="catalytic activity">
    <reaction evidence="17">
        <text>Ca(2+)(in) + 3 Na(+)(out) = Ca(2+)(out) + 3 Na(+)(in)</text>
        <dbReference type="Rhea" id="RHEA:69955"/>
        <dbReference type="ChEBI" id="CHEBI:29101"/>
        <dbReference type="ChEBI" id="CHEBI:29108"/>
    </reaction>
</comment>
<keyword evidence="9" id="KW-0106">Calcium</keyword>
<evidence type="ECO:0000256" key="3">
    <source>
        <dbReference type="ARBA" id="ARBA00022448"/>
    </source>
</evidence>
<dbReference type="PANTHER" id="PTHR11878">
    <property type="entry name" value="SODIUM/CALCIUM EXCHANGER"/>
    <property type="match status" value="1"/>
</dbReference>
<dbReference type="InterPro" id="IPR004837">
    <property type="entry name" value="NaCa_Exmemb"/>
</dbReference>
<evidence type="ECO:0000256" key="4">
    <source>
        <dbReference type="ARBA" id="ARBA00022475"/>
    </source>
</evidence>
<organism evidence="21 22">
    <name type="scientific">Euplotes crassus</name>
    <dbReference type="NCBI Taxonomy" id="5936"/>
    <lineage>
        <taxon>Eukaryota</taxon>
        <taxon>Sar</taxon>
        <taxon>Alveolata</taxon>
        <taxon>Ciliophora</taxon>
        <taxon>Intramacronucleata</taxon>
        <taxon>Spirotrichea</taxon>
        <taxon>Hypotrichia</taxon>
        <taxon>Euplotida</taxon>
        <taxon>Euplotidae</taxon>
        <taxon>Moneuplotes</taxon>
    </lineage>
</organism>
<keyword evidence="16" id="KW-0739">Sodium transport</keyword>
<keyword evidence="12" id="KW-0915">Sodium</keyword>
<dbReference type="Proteomes" id="UP001295684">
    <property type="component" value="Unassembled WGS sequence"/>
</dbReference>
<evidence type="ECO:0000256" key="7">
    <source>
        <dbReference type="ARBA" id="ARBA00022729"/>
    </source>
</evidence>
<name>A0AAD2D8V1_EUPCR</name>
<evidence type="ECO:0000256" key="13">
    <source>
        <dbReference type="ARBA" id="ARBA00023065"/>
    </source>
</evidence>
<proteinExistence type="inferred from homology"/>
<keyword evidence="3" id="KW-0813">Transport</keyword>
<evidence type="ECO:0000256" key="2">
    <source>
        <dbReference type="ARBA" id="ARBA00007489"/>
    </source>
</evidence>
<feature type="transmembrane region" description="Helical" evidence="19">
    <location>
        <begin position="246"/>
        <end position="267"/>
    </location>
</feature>
<dbReference type="Pfam" id="PF03160">
    <property type="entry name" value="Calx-beta"/>
    <property type="match status" value="1"/>
</dbReference>
<dbReference type="GO" id="GO:0005516">
    <property type="term" value="F:calmodulin binding"/>
    <property type="evidence" value="ECO:0007669"/>
    <property type="project" value="UniProtKB-KW"/>
</dbReference>
<dbReference type="InterPro" id="IPR038081">
    <property type="entry name" value="CalX-like_sf"/>
</dbReference>
<dbReference type="GO" id="GO:0005886">
    <property type="term" value="C:plasma membrane"/>
    <property type="evidence" value="ECO:0007669"/>
    <property type="project" value="UniProtKB-SubCell"/>
</dbReference>
<keyword evidence="4" id="KW-1003">Cell membrane</keyword>
<protein>
    <recommendedName>
        <fullName evidence="20">Calx-beta domain-containing protein</fullName>
    </recommendedName>
</protein>
<evidence type="ECO:0000256" key="10">
    <source>
        <dbReference type="ARBA" id="ARBA00022860"/>
    </source>
</evidence>
<evidence type="ECO:0000256" key="18">
    <source>
        <dbReference type="SAM" id="MobiDB-lite"/>
    </source>
</evidence>
<dbReference type="Pfam" id="PF01699">
    <property type="entry name" value="Na_Ca_ex"/>
    <property type="match status" value="2"/>
</dbReference>
<dbReference type="InterPro" id="IPR044880">
    <property type="entry name" value="NCX_ion-bd_dom_sf"/>
</dbReference>
<evidence type="ECO:0000256" key="15">
    <source>
        <dbReference type="ARBA" id="ARBA00023180"/>
    </source>
</evidence>
<feature type="transmembrane region" description="Helical" evidence="19">
    <location>
        <begin position="186"/>
        <end position="205"/>
    </location>
</feature>
<dbReference type="Gene3D" id="2.60.40.2030">
    <property type="match status" value="2"/>
</dbReference>
<feature type="region of interest" description="Disordered" evidence="18">
    <location>
        <begin position="314"/>
        <end position="358"/>
    </location>
</feature>
<keyword evidence="11 19" id="KW-1133">Transmembrane helix</keyword>
<evidence type="ECO:0000256" key="11">
    <source>
        <dbReference type="ARBA" id="ARBA00022989"/>
    </source>
</evidence>
<sequence length="914" mass="102900">MNFKQVFRPRQVTSRVFRRFKNNVLLLSIVLGVSILCNFVTAQHTWEGDNYDHYKLIEKDRGYIEIFSNRDEVCTSWVIIPGTELLPYPLLAIAYFCALIYLFLGVAIVSDLFMGAIEVITSQTRKVSYTDDDGNPKTIEVQVWNPTIANLTLMALGSSAPEILLSIIETVGSLGSTPGELGPSTIVGSAAFNLLVITAVSIISIPSGQTKKVDDLGVFFTTAIFSLLAYIWLYICLALWTEDRVTIPEAILTLTFFFILVVLAFSADKINERRLKSKKIADGVESDGKPEGIHQLFNIEDFYHILRLAKEEKKNHDDTMKPEEHEEHEEEEKGAENRPQKAFDGASNQESHAKAMDKRKKLESYLKETFQVDDIKDIDPEDVRKAMEPKSVIGRMKYRRVIGNQLSGRKPFVVVKGMKKQMENQTVGNLKKSELNPYVGFKCLHYSVTEGAGYLEVTVHKKTPDALEIGVRTLDDTACAPDDYHSIDETLIFQKDEMQKTIKVEIIDDNEWEPDEDFLIELYDVNTSHKLKGKDTQTRVTIIDDDEPGKLGFQQAKMTCQSKNKILKAKVVRKHGCDGIVKVKYKVKEAEGKSGEKAKEYEHFLPKTETLIFEHGEIEKDIQVNIIEIEDEDPDRDEIFEIKLFDIEPEGAQLTKKDKCIVHIVGDNELDNKVEDIEKFLDLMQKSENVSWISQFKKACLLHPQVDEEGNIDDVTAMEAVLHFLSIGWKVLFAIIPPARMCKGWLSFIVSLCFIGFVTAIIGEFAELFGCVIGLKPAVTAITFVALGTSLPDTFASKQAAQESKNADSAIGNVTGSNSVNVFLGLGLPWVIAIIYYESKNEHYNVPAGTLSFSVMLFLITSVTCFIFLIVKRILTGGELGGPNGLWRWGSFVFLVFLWIIYVLFSSLKAYDHI</sequence>
<evidence type="ECO:0000256" key="8">
    <source>
        <dbReference type="ARBA" id="ARBA00022737"/>
    </source>
</evidence>
<feature type="transmembrane region" description="Helical" evidence="19">
    <location>
        <begin position="886"/>
        <end position="905"/>
    </location>
</feature>
<dbReference type="PANTHER" id="PTHR11878:SF65">
    <property type="entry name" value="NA_CA-EXCHANGE PROTEIN, ISOFORM G"/>
    <property type="match status" value="1"/>
</dbReference>
<keyword evidence="8" id="KW-0677">Repeat</keyword>
<dbReference type="GO" id="GO:0005432">
    <property type="term" value="F:calcium:sodium antiporter activity"/>
    <property type="evidence" value="ECO:0007669"/>
    <property type="project" value="InterPro"/>
</dbReference>
<evidence type="ECO:0000256" key="9">
    <source>
        <dbReference type="ARBA" id="ARBA00022837"/>
    </source>
</evidence>
<feature type="transmembrane region" description="Helical" evidence="19">
    <location>
        <begin position="745"/>
        <end position="766"/>
    </location>
</feature>
<dbReference type="SMART" id="SM00237">
    <property type="entry name" value="Calx_beta"/>
    <property type="match status" value="2"/>
</dbReference>
<feature type="transmembrane region" description="Helical" evidence="19">
    <location>
        <begin position="217"/>
        <end position="240"/>
    </location>
</feature>
<keyword evidence="6" id="KW-0479">Metal-binding</keyword>
<feature type="transmembrane region" description="Helical" evidence="19">
    <location>
        <begin position="849"/>
        <end position="871"/>
    </location>
</feature>
<feature type="domain" description="Calx-beta" evidence="20">
    <location>
        <begin position="538"/>
        <end position="645"/>
    </location>
</feature>
<dbReference type="AlphaFoldDB" id="A0AAD2D8V1"/>
<comment type="subcellular location">
    <subcellularLocation>
        <location evidence="1">Cell membrane</location>
        <topology evidence="1">Multi-pass membrane protein</topology>
    </subcellularLocation>
</comment>
<evidence type="ECO:0000256" key="5">
    <source>
        <dbReference type="ARBA" id="ARBA00022692"/>
    </source>
</evidence>
<dbReference type="InterPro" id="IPR051171">
    <property type="entry name" value="CaCA"/>
</dbReference>
<keyword evidence="14 19" id="KW-0472">Membrane</keyword>
<evidence type="ECO:0000256" key="14">
    <source>
        <dbReference type="ARBA" id="ARBA00023136"/>
    </source>
</evidence>
<feature type="compositionally biased region" description="Basic and acidic residues" evidence="18">
    <location>
        <begin position="314"/>
        <end position="325"/>
    </location>
</feature>
<evidence type="ECO:0000259" key="20">
    <source>
        <dbReference type="SMART" id="SM00237"/>
    </source>
</evidence>
<evidence type="ECO:0000256" key="16">
    <source>
        <dbReference type="ARBA" id="ARBA00023201"/>
    </source>
</evidence>
<feature type="transmembrane region" description="Helical" evidence="19">
    <location>
        <begin position="92"/>
        <end position="117"/>
    </location>
</feature>
<evidence type="ECO:0000313" key="21">
    <source>
        <dbReference type="EMBL" id="CAI2383901.1"/>
    </source>
</evidence>
<dbReference type="GO" id="GO:0046872">
    <property type="term" value="F:metal ion binding"/>
    <property type="evidence" value="ECO:0007669"/>
    <property type="project" value="UniProtKB-KW"/>
</dbReference>
<evidence type="ECO:0000256" key="1">
    <source>
        <dbReference type="ARBA" id="ARBA00004651"/>
    </source>
</evidence>
<comment type="similarity">
    <text evidence="2">Belongs to the Ca(2+):cation antiporter (CaCA) (TC 2.A.19) family. SLC8 subfamily.</text>
</comment>
<dbReference type="InterPro" id="IPR003644">
    <property type="entry name" value="Calx_beta"/>
</dbReference>
<dbReference type="SUPFAM" id="SSF141072">
    <property type="entry name" value="CalX-like"/>
    <property type="match status" value="2"/>
</dbReference>
<dbReference type="EMBL" id="CAMPGE010026208">
    <property type="protein sequence ID" value="CAI2383901.1"/>
    <property type="molecule type" value="Genomic_DNA"/>
</dbReference>
<dbReference type="InterPro" id="IPR004836">
    <property type="entry name" value="Na_Ca_Ex"/>
</dbReference>
<keyword evidence="15" id="KW-0325">Glycoprotein</keyword>
<feature type="domain" description="Calx-beta" evidence="20">
    <location>
        <begin position="426"/>
        <end position="523"/>
    </location>
</feature>
<gene>
    <name evidence="21" type="ORF">ECRASSUSDP1_LOCUS25417</name>
</gene>
<dbReference type="GO" id="GO:0098703">
    <property type="term" value="P:calcium ion import across plasma membrane"/>
    <property type="evidence" value="ECO:0007669"/>
    <property type="project" value="TreeGrafter"/>
</dbReference>
<evidence type="ECO:0000256" key="6">
    <source>
        <dbReference type="ARBA" id="ARBA00022723"/>
    </source>
</evidence>
<comment type="caution">
    <text evidence="21">The sequence shown here is derived from an EMBL/GenBank/DDBJ whole genome shotgun (WGS) entry which is preliminary data.</text>
</comment>
<reference evidence="21" key="1">
    <citation type="submission" date="2023-07" db="EMBL/GenBank/DDBJ databases">
        <authorList>
            <consortium name="AG Swart"/>
            <person name="Singh M."/>
            <person name="Singh A."/>
            <person name="Seah K."/>
            <person name="Emmerich C."/>
        </authorList>
    </citation>
    <scope>NUCLEOTIDE SEQUENCE</scope>
    <source>
        <strain evidence="21">DP1</strain>
    </source>
</reference>
<evidence type="ECO:0000313" key="22">
    <source>
        <dbReference type="Proteomes" id="UP001295684"/>
    </source>
</evidence>
<keyword evidence="7" id="KW-0732">Signal</keyword>
<dbReference type="PRINTS" id="PR01259">
    <property type="entry name" value="NACAEXCHNGR"/>
</dbReference>
<dbReference type="Gene3D" id="1.20.1420.30">
    <property type="entry name" value="NCX, central ion-binding region"/>
    <property type="match status" value="2"/>
</dbReference>
<feature type="transmembrane region" description="Helical" evidence="19">
    <location>
        <begin position="819"/>
        <end position="837"/>
    </location>
</feature>
<dbReference type="GO" id="GO:0007154">
    <property type="term" value="P:cell communication"/>
    <property type="evidence" value="ECO:0007669"/>
    <property type="project" value="InterPro"/>
</dbReference>
<evidence type="ECO:0000256" key="17">
    <source>
        <dbReference type="ARBA" id="ARBA00033667"/>
    </source>
</evidence>
<evidence type="ECO:0000256" key="12">
    <source>
        <dbReference type="ARBA" id="ARBA00023053"/>
    </source>
</evidence>
<keyword evidence="5 19" id="KW-0812">Transmembrane</keyword>
<keyword evidence="22" id="KW-1185">Reference proteome</keyword>
<accession>A0AAD2D8V1</accession>